<organism evidence="1 2">
    <name type="scientific">Plectosphaerella cucumerina</name>
    <dbReference type="NCBI Taxonomy" id="40658"/>
    <lineage>
        <taxon>Eukaryota</taxon>
        <taxon>Fungi</taxon>
        <taxon>Dikarya</taxon>
        <taxon>Ascomycota</taxon>
        <taxon>Pezizomycotina</taxon>
        <taxon>Sordariomycetes</taxon>
        <taxon>Hypocreomycetidae</taxon>
        <taxon>Glomerellales</taxon>
        <taxon>Plectosphaerellaceae</taxon>
        <taxon>Plectosphaerella</taxon>
    </lineage>
</organism>
<reference evidence="1" key="1">
    <citation type="journal article" date="2021" name="Nat. Commun.">
        <title>Genetic determinants of endophytism in the Arabidopsis root mycobiome.</title>
        <authorList>
            <person name="Mesny F."/>
            <person name="Miyauchi S."/>
            <person name="Thiergart T."/>
            <person name="Pickel B."/>
            <person name="Atanasova L."/>
            <person name="Karlsson M."/>
            <person name="Huettel B."/>
            <person name="Barry K.W."/>
            <person name="Haridas S."/>
            <person name="Chen C."/>
            <person name="Bauer D."/>
            <person name="Andreopoulos W."/>
            <person name="Pangilinan J."/>
            <person name="LaButti K."/>
            <person name="Riley R."/>
            <person name="Lipzen A."/>
            <person name="Clum A."/>
            <person name="Drula E."/>
            <person name="Henrissat B."/>
            <person name="Kohler A."/>
            <person name="Grigoriev I.V."/>
            <person name="Martin F.M."/>
            <person name="Hacquard S."/>
        </authorList>
    </citation>
    <scope>NUCLEOTIDE SEQUENCE</scope>
    <source>
        <strain evidence="1">MPI-CAGE-AT-0016</strain>
    </source>
</reference>
<dbReference type="Proteomes" id="UP000813385">
    <property type="component" value="Unassembled WGS sequence"/>
</dbReference>
<protein>
    <submittedName>
        <fullName evidence="1">Uncharacterized protein</fullName>
    </submittedName>
</protein>
<name>A0A8K0TCP4_9PEZI</name>
<accession>A0A8K0TCP4</accession>
<keyword evidence="2" id="KW-1185">Reference proteome</keyword>
<comment type="caution">
    <text evidence="1">The sequence shown here is derived from an EMBL/GenBank/DDBJ whole genome shotgun (WGS) entry which is preliminary data.</text>
</comment>
<evidence type="ECO:0000313" key="1">
    <source>
        <dbReference type="EMBL" id="KAH7350022.1"/>
    </source>
</evidence>
<gene>
    <name evidence="1" type="ORF">B0T11DRAFT_290405</name>
</gene>
<proteinExistence type="predicted"/>
<dbReference type="AlphaFoldDB" id="A0A8K0TCP4"/>
<dbReference type="EMBL" id="JAGPXD010000006">
    <property type="protein sequence ID" value="KAH7350022.1"/>
    <property type="molecule type" value="Genomic_DNA"/>
</dbReference>
<sequence>MSVSADAFAVAMCWGKRLRKVTTPGMRAMPPTNRRVDGDVPRVRMTVFIAGWWRCRLGGWMSWKDNRREVLASLSYSVLTSVCVWSCTGAEALTGSCETSVACCLQARPRVLFGVLPSFYIPSQDGSRVMARLAGAMGLSLSSDTRLGVLGSHAASNAICGLRILEPGHTGGPTEPGLFESHQPRPPLLIIQTTRSAGDQPSDDLRCSSQGIRLTRSVPITIISSFPTSREST</sequence>
<evidence type="ECO:0000313" key="2">
    <source>
        <dbReference type="Proteomes" id="UP000813385"/>
    </source>
</evidence>